<dbReference type="EMBL" id="GDKF01003866">
    <property type="protein sequence ID" value="JAT74756.1"/>
    <property type="molecule type" value="Transcribed_RNA"/>
</dbReference>
<dbReference type="PANTHER" id="PTHR33598">
    <property type="entry name" value="OS02G0833400 PROTEIN"/>
    <property type="match status" value="1"/>
</dbReference>
<proteinExistence type="predicted"/>
<sequence>GISSLRNVSVGRSVLANSDRWRQQWPHSYLWTTTRPSSSGPSSRAQTPARTMALTCGLTGPCMRWSLSHRATPANVTWEPVRRPRRARLLTVHASWSLGVPEELPPSETGTSATDCPLLQYAHKVSMEEVAAFDAWAPLAVQHALRTTVNNLVGNLPSSSFDVIIRTSAPKMALLLFSTLMTGYMYHGAWQRLCLNERLGAGSPIVAPHHRTLMDSVHSMDDDEYRPPGREGSPAAPGAGPDPGYARGSQQLGVTGEVLRWHLAAGRESMPASEYIRQLEREVEQHRAAAAAAPRSPPGHELLDFVRRADGALTGQASPAALQAMTGVVQRSMGESGGRGGSWRSGTRDCVAAELAEQLYWLAIVGWQLRALEFDARRGAADAGGEESAERP</sequence>
<dbReference type="AlphaFoldDB" id="A0A1D2A6B0"/>
<feature type="region of interest" description="Disordered" evidence="1">
    <location>
        <begin position="219"/>
        <end position="249"/>
    </location>
</feature>
<feature type="compositionally biased region" description="Low complexity" evidence="1">
    <location>
        <begin position="230"/>
        <end position="248"/>
    </location>
</feature>
<gene>
    <name evidence="2" type="ORF">g.1934</name>
</gene>
<dbReference type="InterPro" id="IPR008479">
    <property type="entry name" value="DUF760"/>
</dbReference>
<reference evidence="2" key="1">
    <citation type="submission" date="2015-08" db="EMBL/GenBank/DDBJ databases">
        <authorList>
            <person name="Babu N.S."/>
            <person name="Beckwith C.J."/>
            <person name="Beseler K.G."/>
            <person name="Brison A."/>
            <person name="Carone J.V."/>
            <person name="Caskin T.P."/>
            <person name="Diamond M."/>
            <person name="Durham M.E."/>
            <person name="Foxe J.M."/>
            <person name="Go M."/>
            <person name="Henderson B.A."/>
            <person name="Jones I.B."/>
            <person name="McGettigan J.A."/>
            <person name="Micheletti S.J."/>
            <person name="Nasrallah M.E."/>
            <person name="Ortiz D."/>
            <person name="Piller C.R."/>
            <person name="Privatt S.R."/>
            <person name="Schneider S.L."/>
            <person name="Sharp S."/>
            <person name="Smith T.C."/>
            <person name="Stanton J.D."/>
            <person name="Ullery H.E."/>
            <person name="Wilson R.J."/>
            <person name="Serrano M.G."/>
            <person name="Buck G."/>
            <person name="Lee V."/>
            <person name="Wang Y."/>
            <person name="Carvalho R."/>
            <person name="Voegtly L."/>
            <person name="Shi R."/>
            <person name="Duckworth R."/>
            <person name="Johnson A."/>
            <person name="Loviza R."/>
            <person name="Walstead R."/>
            <person name="Shah Z."/>
            <person name="Kiflezghi M."/>
            <person name="Wade K."/>
            <person name="Ball S.L."/>
            <person name="Bradley K.W."/>
            <person name="Asai D.J."/>
            <person name="Bowman C.A."/>
            <person name="Russell D.A."/>
            <person name="Pope W.H."/>
            <person name="Jacobs-Sera D."/>
            <person name="Hendrix R.W."/>
            <person name="Hatfull G.F."/>
        </authorList>
    </citation>
    <scope>NUCLEOTIDE SEQUENCE</scope>
</reference>
<evidence type="ECO:0000256" key="1">
    <source>
        <dbReference type="SAM" id="MobiDB-lite"/>
    </source>
</evidence>
<organism evidence="2">
    <name type="scientific">Auxenochlorella protothecoides</name>
    <name type="common">Green microalga</name>
    <name type="synonym">Chlorella protothecoides</name>
    <dbReference type="NCBI Taxonomy" id="3075"/>
    <lineage>
        <taxon>Eukaryota</taxon>
        <taxon>Viridiplantae</taxon>
        <taxon>Chlorophyta</taxon>
        <taxon>core chlorophytes</taxon>
        <taxon>Trebouxiophyceae</taxon>
        <taxon>Chlorellales</taxon>
        <taxon>Chlorellaceae</taxon>
        <taxon>Auxenochlorella</taxon>
    </lineage>
</organism>
<protein>
    <submittedName>
        <fullName evidence="2">Uncharacterized protein</fullName>
    </submittedName>
</protein>
<dbReference type="PANTHER" id="PTHR33598:SF4">
    <property type="entry name" value="OS02G0833400 PROTEIN"/>
    <property type="match status" value="1"/>
</dbReference>
<evidence type="ECO:0000313" key="2">
    <source>
        <dbReference type="EMBL" id="JAT74756.1"/>
    </source>
</evidence>
<feature type="non-terminal residue" evidence="2">
    <location>
        <position position="1"/>
    </location>
</feature>
<dbReference type="Pfam" id="PF05542">
    <property type="entry name" value="DUF760"/>
    <property type="match status" value="1"/>
</dbReference>
<name>A0A1D2A6B0_AUXPR</name>
<accession>A0A1D2A6B0</accession>